<evidence type="ECO:0008006" key="3">
    <source>
        <dbReference type="Google" id="ProtNLM"/>
    </source>
</evidence>
<name>A0A9X2Z9Y2_9MYCO</name>
<reference evidence="1" key="1">
    <citation type="submission" date="2020-07" db="EMBL/GenBank/DDBJ databases">
        <authorList>
            <person name="Pettersson B.M.F."/>
            <person name="Behra P.R.K."/>
            <person name="Ramesh M."/>
            <person name="Das S."/>
            <person name="Dasgupta S."/>
            <person name="Kirsebom L.A."/>
        </authorList>
    </citation>
    <scope>NUCLEOTIDE SEQUENCE</scope>
    <source>
        <strain evidence="1">DSM 44838</strain>
    </source>
</reference>
<protein>
    <recommendedName>
        <fullName evidence="3">Minor tail protein</fullName>
    </recommendedName>
</protein>
<sequence>MAYRGYLALNEVEFANSARVVAHLGAETPTSDAGFFDTSDGSYALTVDDQWGAVPADPVGPDAGALGFNVGAVVEAPESPGLFLTDFEACAPLEGFDYPGLGAPVEGQVEVSPGLWTPAPGARLFGPGIFVHDQCWGSAATCVPCRGVVPYDDSWDGQREWLRDAEYRPELAPWYVAEIPESAEFGGVMVTKIDGLDSTPVERSISQATGAGAVAGPSRDASRTVSFEALLVACSNAGVEYGKQWLTGLLRKTSRTNDTRLRYLTASPARSAADPDSLVREAHNIVLTRAPDVTSRYTTGGGQHNHGNVFVVSWEMVILSPYAYMPQVDVNVQWDQITRQPINWIHAADCAKPETCLDMPVMFSADCQPETVERVVTAPPVCGGCLPVNAIDKYSFRMPTMEYAFRGRETAVTLKIKNTGAAPLTLQAFWRVCNSDIRCEDNRWPLQVSGLPAGAELHLDGITGRYKCWYDEMWRKPMGIVGTPNGAPWRPAVLDRQTCWDFIVQCASTAEFTVSMSMADREP</sequence>
<comment type="caution">
    <text evidence="1">The sequence shown here is derived from an EMBL/GenBank/DDBJ whole genome shotgun (WGS) entry which is preliminary data.</text>
</comment>
<reference evidence="1" key="2">
    <citation type="journal article" date="2022" name="BMC Genomics">
        <title>Comparative genome analysis of mycobacteria focusing on tRNA and non-coding RNA.</title>
        <authorList>
            <person name="Behra P.R.K."/>
            <person name="Pettersson B.M.F."/>
            <person name="Ramesh M."/>
            <person name="Das S."/>
            <person name="Dasgupta S."/>
            <person name="Kirsebom L.A."/>
        </authorList>
    </citation>
    <scope>NUCLEOTIDE SEQUENCE</scope>
    <source>
        <strain evidence="1">DSM 44838</strain>
    </source>
</reference>
<dbReference type="EMBL" id="JACKVK010000014">
    <property type="protein sequence ID" value="MCV7424335.1"/>
    <property type="molecule type" value="Genomic_DNA"/>
</dbReference>
<keyword evidence="2" id="KW-1185">Reference proteome</keyword>
<gene>
    <name evidence="1" type="ORF">H7K45_27690</name>
</gene>
<dbReference type="Proteomes" id="UP001141629">
    <property type="component" value="Unassembled WGS sequence"/>
</dbReference>
<evidence type="ECO:0000313" key="2">
    <source>
        <dbReference type="Proteomes" id="UP001141629"/>
    </source>
</evidence>
<organism evidence="1 2">
    <name type="scientific">Mycobacterium yunnanensis</name>
    <dbReference type="NCBI Taxonomy" id="368477"/>
    <lineage>
        <taxon>Bacteria</taxon>
        <taxon>Bacillati</taxon>
        <taxon>Actinomycetota</taxon>
        <taxon>Actinomycetes</taxon>
        <taxon>Mycobacteriales</taxon>
        <taxon>Mycobacteriaceae</taxon>
        <taxon>Mycobacterium</taxon>
    </lineage>
</organism>
<accession>A0A9X2Z9Y2</accession>
<proteinExistence type="predicted"/>
<dbReference type="AlphaFoldDB" id="A0A9X2Z9Y2"/>
<dbReference type="RefSeq" id="WP_263999390.1">
    <property type="nucleotide sequence ID" value="NZ_JACKVK010000014.1"/>
</dbReference>
<evidence type="ECO:0000313" key="1">
    <source>
        <dbReference type="EMBL" id="MCV7424335.1"/>
    </source>
</evidence>